<dbReference type="PANTHER" id="PTHR42679">
    <property type="entry name" value="S-METHYL-5'-THIOADENOSINE PHOSPHORYLASE"/>
    <property type="match status" value="1"/>
</dbReference>
<dbReference type="FunFam" id="3.40.50.1580:FF:000012">
    <property type="entry name" value="Probable 6-oxopurine nucleoside phosphorylase"/>
    <property type="match status" value="1"/>
</dbReference>
<comment type="catalytic activity">
    <reaction evidence="4">
        <text>S-methyl-5'-thioadenosine + phosphate = 5-(methylsulfanyl)-alpha-D-ribose 1-phosphate + adenine</text>
        <dbReference type="Rhea" id="RHEA:11852"/>
        <dbReference type="ChEBI" id="CHEBI:16708"/>
        <dbReference type="ChEBI" id="CHEBI:17509"/>
        <dbReference type="ChEBI" id="CHEBI:43474"/>
        <dbReference type="ChEBI" id="CHEBI:58533"/>
        <dbReference type="EC" id="2.4.2.28"/>
    </reaction>
</comment>
<evidence type="ECO:0000256" key="1">
    <source>
        <dbReference type="ARBA" id="ARBA00022676"/>
    </source>
</evidence>
<feature type="binding site" evidence="4">
    <location>
        <position position="187"/>
    </location>
    <ligand>
        <name>substrate</name>
    </ligand>
</feature>
<dbReference type="InterPro" id="IPR000845">
    <property type="entry name" value="Nucleoside_phosphorylase_d"/>
</dbReference>
<feature type="binding site" evidence="4">
    <location>
        <begin position="211"/>
        <end position="213"/>
    </location>
    <ligand>
        <name>substrate</name>
    </ligand>
</feature>
<evidence type="ECO:0000313" key="6">
    <source>
        <dbReference type="EMBL" id="KNC77455.1"/>
    </source>
</evidence>
<dbReference type="GO" id="GO:0006166">
    <property type="term" value="P:purine ribonucleoside salvage"/>
    <property type="evidence" value="ECO:0007669"/>
    <property type="project" value="UniProtKB-KW"/>
</dbReference>
<evidence type="ECO:0000256" key="3">
    <source>
        <dbReference type="ARBA" id="ARBA00022726"/>
    </source>
</evidence>
<dbReference type="Gene3D" id="3.40.50.1580">
    <property type="entry name" value="Nucleoside phosphorylase domain"/>
    <property type="match status" value="1"/>
</dbReference>
<dbReference type="RefSeq" id="XP_014151357.1">
    <property type="nucleotide sequence ID" value="XM_014295882.1"/>
</dbReference>
<comment type="function">
    <text evidence="4">Catalyzes the reversible phosphorylation of S-methyl-5'-thioadenosine (MTA) to adenine and 5-methylthioribose-1-phosphate. Involved in the breakdown of MTA, a major by-product of polyamine biosynthesis. Responsible for the first step in the methionine salvage pathway after MTA has been generated from S-adenosylmethionine. Has broad substrate specificity with 6-aminopurine nucleosides as preferred substrates.</text>
</comment>
<comment type="similarity">
    <text evidence="4">Belongs to the PNP/MTAP phosphorylase family. MTAP subfamily.</text>
</comment>
<feature type="site" description="Important for substrate specificity" evidence="4">
    <location>
        <position position="169"/>
    </location>
</feature>
<feature type="binding site" evidence="4">
    <location>
        <begin position="84"/>
        <end position="85"/>
    </location>
    <ligand>
        <name>phosphate</name>
        <dbReference type="ChEBI" id="CHEBI:43474"/>
    </ligand>
</feature>
<dbReference type="InterPro" id="IPR010044">
    <property type="entry name" value="MTAP"/>
</dbReference>
<feature type="domain" description="Nucleoside phosphorylase" evidence="5">
    <location>
        <begin position="3"/>
        <end position="246"/>
    </location>
</feature>
<dbReference type="AlphaFoldDB" id="A0A0L0FL09"/>
<protein>
    <recommendedName>
        <fullName evidence="4">S-methyl-5'-thioadenosine phosphorylase</fullName>
        <ecNumber evidence="4">2.4.2.28</ecNumber>
    </recommendedName>
    <alternativeName>
        <fullName evidence="4">5'-methylthioadenosine phosphorylase</fullName>
        <shortName evidence="4">MTA phosphorylase</shortName>
        <shortName evidence="4">MTAP</shortName>
        <shortName evidence="4">MTAPase</shortName>
    </alternativeName>
</protein>
<evidence type="ECO:0000313" key="7">
    <source>
        <dbReference type="Proteomes" id="UP000054560"/>
    </source>
</evidence>
<dbReference type="PANTHER" id="PTHR42679:SF2">
    <property type="entry name" value="S-METHYL-5'-THIOADENOSINE PHOSPHORYLASE"/>
    <property type="match status" value="1"/>
</dbReference>
<name>A0A0L0FL09_9EUKA</name>
<dbReference type="GeneID" id="25910586"/>
<keyword evidence="4" id="KW-0539">Nucleus</keyword>
<dbReference type="Pfam" id="PF01048">
    <property type="entry name" value="PNP_UDP_1"/>
    <property type="match status" value="1"/>
</dbReference>
<keyword evidence="3 4" id="KW-0660">Purine salvage</keyword>
<dbReference type="UniPathway" id="UPA00904">
    <property type="reaction ID" value="UER00873"/>
</dbReference>
<dbReference type="STRING" id="667725.A0A0L0FL09"/>
<comment type="subcellular location">
    <subcellularLocation>
        <location evidence="4">Cytoplasm</location>
    </subcellularLocation>
    <subcellularLocation>
        <location evidence="4">Nucleus</location>
    </subcellularLocation>
</comment>
<accession>A0A0L0FL09</accession>
<sequence length="283" mass="31349">MYVGIIGGTGLDDPDFLADREEKYVDTPFGKPSDALIIGKIGGVDCVLLARHDRAHTTYPSNINFRANVWALKQEGCTHVVVSTACGSLREEIAPGHLVVLDQGIDRTTKRASTFYDNSAEGIEGVCHVPMGDPFHPRLRQVVIDCMKDLDITHHTKGTMVSIEGPRFSTRAESLMFRAWGGDVINMTTFPEVALAKEAGIMYASVAAATDYDCWHESEEQVNVMMVLKTMKNNATNLQKLFLELVPRIGKMDWTDDITEARDTVQNAVMLPRAIEQAFESIE</sequence>
<proteinExistence type="inferred from homology"/>
<keyword evidence="2 4" id="KW-0808">Transferase</keyword>
<dbReference type="Proteomes" id="UP000054560">
    <property type="component" value="Unassembled WGS sequence"/>
</dbReference>
<dbReference type="OrthoDB" id="431409at2759"/>
<comment type="pathway">
    <text evidence="4">Amino-acid biosynthesis; L-methionine biosynthesis via salvage pathway; S-methyl-5-thio-alpha-D-ribose 1-phosphate from S-methyl-5'-thioadenosine (phosphorylase route): step 1/1.</text>
</comment>
<dbReference type="GO" id="GO:0019509">
    <property type="term" value="P:L-methionine salvage from methylthioadenosine"/>
    <property type="evidence" value="ECO:0007669"/>
    <property type="project" value="UniProtKB-UniRule"/>
</dbReference>
<evidence type="ECO:0000256" key="4">
    <source>
        <dbReference type="HAMAP-Rule" id="MF_03155"/>
    </source>
</evidence>
<dbReference type="EC" id="2.4.2.28" evidence="4"/>
<keyword evidence="4" id="KW-0963">Cytoplasm</keyword>
<dbReference type="CDD" id="cd09010">
    <property type="entry name" value="MTAP_SsMTAPII_like_MTIP"/>
    <property type="match status" value="1"/>
</dbReference>
<dbReference type="HAMAP" id="MF_01963">
    <property type="entry name" value="MTAP"/>
    <property type="match status" value="1"/>
</dbReference>
<feature type="binding site" evidence="4">
    <location>
        <begin position="51"/>
        <end position="52"/>
    </location>
    <ligand>
        <name>phosphate</name>
        <dbReference type="ChEBI" id="CHEBI:43474"/>
    </ligand>
</feature>
<organism evidence="6 7">
    <name type="scientific">Sphaeroforma arctica JP610</name>
    <dbReference type="NCBI Taxonomy" id="667725"/>
    <lineage>
        <taxon>Eukaryota</taxon>
        <taxon>Ichthyosporea</taxon>
        <taxon>Ichthyophonida</taxon>
        <taxon>Sphaeroforma</taxon>
    </lineage>
</organism>
<feature type="binding site" evidence="4">
    <location>
        <position position="188"/>
    </location>
    <ligand>
        <name>phosphate</name>
        <dbReference type="ChEBI" id="CHEBI:43474"/>
    </ligand>
</feature>
<evidence type="ECO:0000256" key="2">
    <source>
        <dbReference type="ARBA" id="ARBA00022679"/>
    </source>
</evidence>
<feature type="binding site" evidence="4">
    <location>
        <position position="9"/>
    </location>
    <ligand>
        <name>phosphate</name>
        <dbReference type="ChEBI" id="CHEBI:43474"/>
    </ligand>
</feature>
<keyword evidence="1 4" id="KW-0328">Glycosyltransferase</keyword>
<keyword evidence="7" id="KW-1185">Reference proteome</keyword>
<evidence type="ECO:0000259" key="5">
    <source>
        <dbReference type="Pfam" id="PF01048"/>
    </source>
</evidence>
<dbReference type="eggNOG" id="KOG3985">
    <property type="taxonomic scope" value="Eukaryota"/>
</dbReference>
<dbReference type="NCBIfam" id="TIGR01694">
    <property type="entry name" value="MTAP"/>
    <property type="match status" value="1"/>
</dbReference>
<dbReference type="EMBL" id="KQ242727">
    <property type="protein sequence ID" value="KNC77455.1"/>
    <property type="molecule type" value="Genomic_DNA"/>
</dbReference>
<dbReference type="GO" id="GO:0017061">
    <property type="term" value="F:S-methyl-5-thioadenosine phosphorylase activity"/>
    <property type="evidence" value="ECO:0007669"/>
    <property type="project" value="UniProtKB-UniRule"/>
</dbReference>
<dbReference type="GO" id="GO:0005829">
    <property type="term" value="C:cytosol"/>
    <property type="evidence" value="ECO:0007669"/>
    <property type="project" value="TreeGrafter"/>
</dbReference>
<gene>
    <name evidence="6" type="ORF">SARC_10082</name>
</gene>
<comment type="subunit">
    <text evidence="4">Homotrimer.</text>
</comment>
<dbReference type="InterPro" id="IPR035994">
    <property type="entry name" value="Nucleoside_phosphorylase_sf"/>
</dbReference>
<dbReference type="SUPFAM" id="SSF53167">
    <property type="entry name" value="Purine and uridine phosphorylases"/>
    <property type="match status" value="1"/>
</dbReference>
<feature type="site" description="Important for substrate specificity" evidence="4">
    <location>
        <position position="224"/>
    </location>
</feature>
<reference evidence="6 7" key="1">
    <citation type="submission" date="2011-02" db="EMBL/GenBank/DDBJ databases">
        <title>The Genome Sequence of Sphaeroforma arctica JP610.</title>
        <authorList>
            <consortium name="The Broad Institute Genome Sequencing Platform"/>
            <person name="Russ C."/>
            <person name="Cuomo C."/>
            <person name="Young S.K."/>
            <person name="Zeng Q."/>
            <person name="Gargeya S."/>
            <person name="Alvarado L."/>
            <person name="Berlin A."/>
            <person name="Chapman S.B."/>
            <person name="Chen Z."/>
            <person name="Freedman E."/>
            <person name="Gellesch M."/>
            <person name="Goldberg J."/>
            <person name="Griggs A."/>
            <person name="Gujja S."/>
            <person name="Heilman E."/>
            <person name="Heiman D."/>
            <person name="Howarth C."/>
            <person name="Mehta T."/>
            <person name="Neiman D."/>
            <person name="Pearson M."/>
            <person name="Roberts A."/>
            <person name="Saif S."/>
            <person name="Shea T."/>
            <person name="Shenoy N."/>
            <person name="Sisk P."/>
            <person name="Stolte C."/>
            <person name="Sykes S."/>
            <person name="White J."/>
            <person name="Yandava C."/>
            <person name="Burger G."/>
            <person name="Gray M.W."/>
            <person name="Holland P.W.H."/>
            <person name="King N."/>
            <person name="Lang F.B.F."/>
            <person name="Roger A.J."/>
            <person name="Ruiz-Trillo I."/>
            <person name="Haas B."/>
            <person name="Nusbaum C."/>
            <person name="Birren B."/>
        </authorList>
    </citation>
    <scope>NUCLEOTIDE SEQUENCE [LARGE SCALE GENOMIC DNA]</scope>
    <source>
        <strain evidence="6 7">JP610</strain>
    </source>
</reference>
<dbReference type="GO" id="GO:0005634">
    <property type="term" value="C:nucleus"/>
    <property type="evidence" value="ECO:0007669"/>
    <property type="project" value="UniProtKB-SubCell"/>
</dbReference>